<protein>
    <recommendedName>
        <fullName evidence="3">Transcriptional regulator</fullName>
    </recommendedName>
</protein>
<accession>A0ABW6KJP0</accession>
<keyword evidence="2" id="KW-1185">Reference proteome</keyword>
<dbReference type="RefSeq" id="WP_389364921.1">
    <property type="nucleotide sequence ID" value="NZ_JBIACK010000021.1"/>
</dbReference>
<evidence type="ECO:0000313" key="2">
    <source>
        <dbReference type="Proteomes" id="UP001601059"/>
    </source>
</evidence>
<evidence type="ECO:0008006" key="3">
    <source>
        <dbReference type="Google" id="ProtNLM"/>
    </source>
</evidence>
<dbReference type="Proteomes" id="UP001601059">
    <property type="component" value="Unassembled WGS sequence"/>
</dbReference>
<comment type="caution">
    <text evidence="1">The sequence shown here is derived from an EMBL/GenBank/DDBJ whole genome shotgun (WGS) entry which is preliminary data.</text>
</comment>
<proteinExistence type="predicted"/>
<name>A0ABW6KJP0_9BACI</name>
<sequence>MNLAEVIKNEMNNDDECSEKVTIQLLNLYERATPSEKSIINELLISLTGWSFDSLLEKLEKEQLVATCSLCGLNFDETEINMTDYDLDLCEKCEEKYKENHSS</sequence>
<reference evidence="1 2" key="1">
    <citation type="submission" date="2024-08" db="EMBL/GenBank/DDBJ databases">
        <title>Two novel Cytobacillus novel species.</title>
        <authorList>
            <person name="Liu G."/>
        </authorList>
    </citation>
    <scope>NUCLEOTIDE SEQUENCE [LARGE SCALE GENOMIC DNA]</scope>
    <source>
        <strain evidence="1 2">FJAT-54145</strain>
    </source>
</reference>
<dbReference type="EMBL" id="JBIACK010000021">
    <property type="protein sequence ID" value="MFE8703959.1"/>
    <property type="molecule type" value="Genomic_DNA"/>
</dbReference>
<gene>
    <name evidence="1" type="ORF">ACFYKX_25635</name>
</gene>
<evidence type="ECO:0000313" key="1">
    <source>
        <dbReference type="EMBL" id="MFE8703959.1"/>
    </source>
</evidence>
<organism evidence="1 2">
    <name type="scientific">Cytobacillus spartinae</name>
    <dbReference type="NCBI Taxonomy" id="3299023"/>
    <lineage>
        <taxon>Bacteria</taxon>
        <taxon>Bacillati</taxon>
        <taxon>Bacillota</taxon>
        <taxon>Bacilli</taxon>
        <taxon>Bacillales</taxon>
        <taxon>Bacillaceae</taxon>
        <taxon>Cytobacillus</taxon>
    </lineage>
</organism>